<keyword evidence="2" id="KW-1185">Reference proteome</keyword>
<protein>
    <submittedName>
        <fullName evidence="1">Uncharacterized protein</fullName>
    </submittedName>
</protein>
<gene>
    <name evidence="1" type="ORF">J1N35_021513</name>
</gene>
<proteinExistence type="predicted"/>
<sequence length="168" mass="18623">MGRAIWGSYTEKTEVMLIGLPFDFDAVISSASLSLGPLPFQRLVDALFECENRQLLVVQEVATHANLVKGAPSQAVEGSVRDGHHLSGGRERGFWPCVQCQICSWFGHLTQCYFYRFNRDFDGSTVMDRAPHIGDRLALELSFPSPVSVFSDGPYAPRLQGELVEENG</sequence>
<evidence type="ECO:0000313" key="1">
    <source>
        <dbReference type="EMBL" id="KAH1081752.1"/>
    </source>
</evidence>
<dbReference type="Proteomes" id="UP000828251">
    <property type="component" value="Unassembled WGS sequence"/>
</dbReference>
<comment type="caution">
    <text evidence="1">The sequence shown here is derived from an EMBL/GenBank/DDBJ whole genome shotgun (WGS) entry which is preliminary data.</text>
</comment>
<reference evidence="1 2" key="1">
    <citation type="journal article" date="2021" name="Plant Biotechnol. J.">
        <title>Multi-omics assisted identification of the key and species-specific regulatory components of drought-tolerant mechanisms in Gossypium stocksii.</title>
        <authorList>
            <person name="Yu D."/>
            <person name="Ke L."/>
            <person name="Zhang D."/>
            <person name="Wu Y."/>
            <person name="Sun Y."/>
            <person name="Mei J."/>
            <person name="Sun J."/>
            <person name="Sun Y."/>
        </authorList>
    </citation>
    <scope>NUCLEOTIDE SEQUENCE [LARGE SCALE GENOMIC DNA]</scope>
    <source>
        <strain evidence="2">cv. E1</strain>
        <tissue evidence="1">Leaf</tissue>
    </source>
</reference>
<dbReference type="EMBL" id="JAIQCV010000007">
    <property type="protein sequence ID" value="KAH1081752.1"/>
    <property type="molecule type" value="Genomic_DNA"/>
</dbReference>
<organism evidence="1 2">
    <name type="scientific">Gossypium stocksii</name>
    <dbReference type="NCBI Taxonomy" id="47602"/>
    <lineage>
        <taxon>Eukaryota</taxon>
        <taxon>Viridiplantae</taxon>
        <taxon>Streptophyta</taxon>
        <taxon>Embryophyta</taxon>
        <taxon>Tracheophyta</taxon>
        <taxon>Spermatophyta</taxon>
        <taxon>Magnoliopsida</taxon>
        <taxon>eudicotyledons</taxon>
        <taxon>Gunneridae</taxon>
        <taxon>Pentapetalae</taxon>
        <taxon>rosids</taxon>
        <taxon>malvids</taxon>
        <taxon>Malvales</taxon>
        <taxon>Malvaceae</taxon>
        <taxon>Malvoideae</taxon>
        <taxon>Gossypium</taxon>
    </lineage>
</organism>
<accession>A0A9D3VFV3</accession>
<name>A0A9D3VFV3_9ROSI</name>
<dbReference type="AlphaFoldDB" id="A0A9D3VFV3"/>
<evidence type="ECO:0000313" key="2">
    <source>
        <dbReference type="Proteomes" id="UP000828251"/>
    </source>
</evidence>